<evidence type="ECO:0000256" key="13">
    <source>
        <dbReference type="HAMAP-Rule" id="MF_00041"/>
    </source>
</evidence>
<protein>
    <recommendedName>
        <fullName evidence="13">Cysteine--tRNA ligase</fullName>
        <ecNumber evidence="13">6.1.1.16</ecNumber>
    </recommendedName>
    <alternativeName>
        <fullName evidence="13">Cysteinyl-tRNA synthetase</fullName>
        <shortName evidence="13">CysRS</shortName>
    </alternativeName>
</protein>
<keyword evidence="11 13" id="KW-0030">Aminoacyl-tRNA synthetase</keyword>
<dbReference type="PANTHER" id="PTHR10890">
    <property type="entry name" value="CYSTEINYL-TRNA SYNTHETASE"/>
    <property type="match status" value="1"/>
</dbReference>
<dbReference type="FunFam" id="3.40.50.620:FF:000130">
    <property type="entry name" value="Cysteine--tRNA ligase"/>
    <property type="match status" value="1"/>
</dbReference>
<dbReference type="Gene3D" id="3.40.50.620">
    <property type="entry name" value="HUPs"/>
    <property type="match status" value="1"/>
</dbReference>
<evidence type="ECO:0000256" key="4">
    <source>
        <dbReference type="ARBA" id="ARBA00022490"/>
    </source>
</evidence>
<feature type="short sequence motif" description="'HIGH' region" evidence="13">
    <location>
        <begin position="29"/>
        <end position="39"/>
    </location>
</feature>
<dbReference type="GO" id="GO:0006423">
    <property type="term" value="P:cysteinyl-tRNA aminoacylation"/>
    <property type="evidence" value="ECO:0007669"/>
    <property type="project" value="UniProtKB-UniRule"/>
</dbReference>
<dbReference type="InterPro" id="IPR014729">
    <property type="entry name" value="Rossmann-like_a/b/a_fold"/>
</dbReference>
<dbReference type="CDD" id="cd00672">
    <property type="entry name" value="CysRS_core"/>
    <property type="match status" value="1"/>
</dbReference>
<keyword evidence="8 13" id="KW-0862">Zinc</keyword>
<keyword evidence="9 13" id="KW-0067">ATP-binding</keyword>
<evidence type="ECO:0000256" key="1">
    <source>
        <dbReference type="ARBA" id="ARBA00004496"/>
    </source>
</evidence>
<dbReference type="PRINTS" id="PR00983">
    <property type="entry name" value="TRNASYNTHCYS"/>
</dbReference>
<dbReference type="Pfam" id="PF01406">
    <property type="entry name" value="tRNA-synt_1e"/>
    <property type="match status" value="1"/>
</dbReference>
<sequence length="445" mass="50858">MKIFNTLTGKTQQFSPINKGKVGMYVCGPTVYDFDHLGHARTYIIFDTLVRFLKSLGYQVKYVQNITDVGNLVADQDEGEDKIEKKAKQEGKTPEKIARFYEQEHFADMAALNVQKPDKSPRATGNIADIVRHIQMLIDKGFAYETGGNVYFNVGQFKDYGKLSHKNTAQLLKNVRVKNDPRKKNPADFALWKKAVPAHLQQWDSPWGRGYPGWHIECSVMSTKYLGQPFDIHGSAVEHVFPHHENEIAQSQAAYGKPLANYFVHSGMVTIAGQKMSKSLKNYVLIKDLLKKYPADVIRLALLQTYYRKPFDYNPQVFELAKTRLRKILTARTEAKKIGENEKFRDKFSEVLSGDFNTPLALSMIDEYLNKLTVSDFDFISNIFGLRLQPVEIKLTAKQKELIKEREKFRQAGDFKKADEVRTQLAKEGIYIEDTKNGPKGLTKL</sequence>
<comment type="subcellular location">
    <subcellularLocation>
        <location evidence="1 13">Cytoplasm</location>
    </subcellularLocation>
</comment>
<evidence type="ECO:0000256" key="9">
    <source>
        <dbReference type="ARBA" id="ARBA00022840"/>
    </source>
</evidence>
<feature type="binding site" evidence="13">
    <location>
        <position position="27"/>
    </location>
    <ligand>
        <name>Zn(2+)</name>
        <dbReference type="ChEBI" id="CHEBI:29105"/>
    </ligand>
</feature>
<evidence type="ECO:0000256" key="11">
    <source>
        <dbReference type="ARBA" id="ARBA00023146"/>
    </source>
</evidence>
<evidence type="ECO:0000256" key="7">
    <source>
        <dbReference type="ARBA" id="ARBA00022741"/>
    </source>
</evidence>
<keyword evidence="7 13" id="KW-0547">Nucleotide-binding</keyword>
<feature type="binding site" evidence="13">
    <location>
        <position position="247"/>
    </location>
    <ligand>
        <name>Zn(2+)</name>
        <dbReference type="ChEBI" id="CHEBI:29105"/>
    </ligand>
</feature>
<dbReference type="GO" id="GO:0008270">
    <property type="term" value="F:zinc ion binding"/>
    <property type="evidence" value="ECO:0007669"/>
    <property type="project" value="UniProtKB-UniRule"/>
</dbReference>
<comment type="subunit">
    <text evidence="3 13">Monomer.</text>
</comment>
<evidence type="ECO:0000256" key="5">
    <source>
        <dbReference type="ARBA" id="ARBA00022598"/>
    </source>
</evidence>
<dbReference type="InterPro" id="IPR032678">
    <property type="entry name" value="tRNA-synt_1_cat_dom"/>
</dbReference>
<feature type="binding site" evidence="13">
    <location>
        <position position="278"/>
    </location>
    <ligand>
        <name>ATP</name>
        <dbReference type="ChEBI" id="CHEBI:30616"/>
    </ligand>
</feature>
<feature type="domain" description="Cysteinyl-tRNA ligase anticodon binding" evidence="15">
    <location>
        <begin position="395"/>
        <end position="437"/>
    </location>
</feature>
<organism evidence="16 17">
    <name type="scientific">Candidatus Nealsonbacteria bacterium CG23_combo_of_CG06-09_8_20_14_all_40_13</name>
    <dbReference type="NCBI Taxonomy" id="1974724"/>
    <lineage>
        <taxon>Bacteria</taxon>
        <taxon>Candidatus Nealsoniibacteriota</taxon>
    </lineage>
</organism>
<dbReference type="InterPro" id="IPR056411">
    <property type="entry name" value="CysS_C"/>
</dbReference>
<keyword evidence="4 13" id="KW-0963">Cytoplasm</keyword>
<feature type="domain" description="tRNA synthetases class I catalytic" evidence="14">
    <location>
        <begin position="14"/>
        <end position="321"/>
    </location>
</feature>
<evidence type="ECO:0000313" key="16">
    <source>
        <dbReference type="EMBL" id="PIP21954.1"/>
    </source>
</evidence>
<dbReference type="InterPro" id="IPR024909">
    <property type="entry name" value="Cys-tRNA/MSH_ligase"/>
</dbReference>
<dbReference type="InterPro" id="IPR015803">
    <property type="entry name" value="Cys-tRNA-ligase"/>
</dbReference>
<comment type="similarity">
    <text evidence="2 13">Belongs to the class-I aminoacyl-tRNA synthetase family.</text>
</comment>
<name>A0A2G9YRU4_9BACT</name>
<reference evidence="16 17" key="1">
    <citation type="submission" date="2017-09" db="EMBL/GenBank/DDBJ databases">
        <title>Depth-based differentiation of microbial function through sediment-hosted aquifers and enrichment of novel symbionts in the deep terrestrial subsurface.</title>
        <authorList>
            <person name="Probst A.J."/>
            <person name="Ladd B."/>
            <person name="Jarett J.K."/>
            <person name="Geller-Mcgrath D.E."/>
            <person name="Sieber C.M."/>
            <person name="Emerson J.B."/>
            <person name="Anantharaman K."/>
            <person name="Thomas B.C."/>
            <person name="Malmstrom R."/>
            <person name="Stieglmeier M."/>
            <person name="Klingl A."/>
            <person name="Woyke T."/>
            <person name="Ryan C.M."/>
            <person name="Banfield J.F."/>
        </authorList>
    </citation>
    <scope>NUCLEOTIDE SEQUENCE [LARGE SCALE GENOMIC DNA]</scope>
    <source>
        <strain evidence="16">CG23_combo_of_CG06-09_8_20_14_all_40_13</strain>
    </source>
</reference>
<evidence type="ECO:0000259" key="14">
    <source>
        <dbReference type="Pfam" id="PF01406"/>
    </source>
</evidence>
<dbReference type="PANTHER" id="PTHR10890:SF3">
    <property type="entry name" value="CYSTEINE--TRNA LIGASE, CYTOPLASMIC"/>
    <property type="match status" value="1"/>
</dbReference>
<accession>A0A2G9YRU4</accession>
<dbReference type="InterPro" id="IPR009080">
    <property type="entry name" value="tRNAsynth_Ia_anticodon-bd"/>
</dbReference>
<dbReference type="EC" id="6.1.1.16" evidence="13"/>
<dbReference type="EMBL" id="PCRM01000003">
    <property type="protein sequence ID" value="PIP21954.1"/>
    <property type="molecule type" value="Genomic_DNA"/>
</dbReference>
<comment type="cofactor">
    <cofactor evidence="13">
        <name>Zn(2+)</name>
        <dbReference type="ChEBI" id="CHEBI:29105"/>
    </cofactor>
    <text evidence="13">Binds 1 zinc ion per subunit.</text>
</comment>
<dbReference type="Proteomes" id="UP000231567">
    <property type="component" value="Unassembled WGS sequence"/>
</dbReference>
<feature type="short sequence motif" description="'KMSKS' region" evidence="13">
    <location>
        <begin position="275"/>
        <end position="279"/>
    </location>
</feature>
<evidence type="ECO:0000256" key="6">
    <source>
        <dbReference type="ARBA" id="ARBA00022723"/>
    </source>
</evidence>
<dbReference type="HAMAP" id="MF_00041">
    <property type="entry name" value="Cys_tRNA_synth"/>
    <property type="match status" value="1"/>
</dbReference>
<keyword evidence="5 13" id="KW-0436">Ligase</keyword>
<evidence type="ECO:0000256" key="10">
    <source>
        <dbReference type="ARBA" id="ARBA00022917"/>
    </source>
</evidence>
<dbReference type="NCBIfam" id="TIGR00435">
    <property type="entry name" value="cysS"/>
    <property type="match status" value="1"/>
</dbReference>
<dbReference type="AlphaFoldDB" id="A0A2G9YRU4"/>
<gene>
    <name evidence="13" type="primary">cysS</name>
    <name evidence="16" type="ORF">COX39_00115</name>
</gene>
<dbReference type="GO" id="GO:0004817">
    <property type="term" value="F:cysteine-tRNA ligase activity"/>
    <property type="evidence" value="ECO:0007669"/>
    <property type="project" value="UniProtKB-UniRule"/>
</dbReference>
<proteinExistence type="inferred from homology"/>
<keyword evidence="6 13" id="KW-0479">Metal-binding</keyword>
<feature type="binding site" evidence="13">
    <location>
        <position position="243"/>
    </location>
    <ligand>
        <name>Zn(2+)</name>
        <dbReference type="ChEBI" id="CHEBI:29105"/>
    </ligand>
</feature>
<dbReference type="GO" id="GO:0005524">
    <property type="term" value="F:ATP binding"/>
    <property type="evidence" value="ECO:0007669"/>
    <property type="project" value="UniProtKB-UniRule"/>
</dbReference>
<comment type="catalytic activity">
    <reaction evidence="12 13">
        <text>tRNA(Cys) + L-cysteine + ATP = L-cysteinyl-tRNA(Cys) + AMP + diphosphate</text>
        <dbReference type="Rhea" id="RHEA:17773"/>
        <dbReference type="Rhea" id="RHEA-COMP:9661"/>
        <dbReference type="Rhea" id="RHEA-COMP:9679"/>
        <dbReference type="ChEBI" id="CHEBI:30616"/>
        <dbReference type="ChEBI" id="CHEBI:33019"/>
        <dbReference type="ChEBI" id="CHEBI:35235"/>
        <dbReference type="ChEBI" id="CHEBI:78442"/>
        <dbReference type="ChEBI" id="CHEBI:78517"/>
        <dbReference type="ChEBI" id="CHEBI:456215"/>
        <dbReference type="EC" id="6.1.1.16"/>
    </reaction>
</comment>
<evidence type="ECO:0000313" key="17">
    <source>
        <dbReference type="Proteomes" id="UP000231567"/>
    </source>
</evidence>
<evidence type="ECO:0000259" key="15">
    <source>
        <dbReference type="Pfam" id="PF23493"/>
    </source>
</evidence>
<evidence type="ECO:0000256" key="8">
    <source>
        <dbReference type="ARBA" id="ARBA00022833"/>
    </source>
</evidence>
<comment type="caution">
    <text evidence="16">The sequence shown here is derived from an EMBL/GenBank/DDBJ whole genome shotgun (WGS) entry which is preliminary data.</text>
</comment>
<feature type="binding site" evidence="13">
    <location>
        <position position="218"/>
    </location>
    <ligand>
        <name>Zn(2+)</name>
        <dbReference type="ChEBI" id="CHEBI:29105"/>
    </ligand>
</feature>
<dbReference type="SUPFAM" id="SSF52374">
    <property type="entry name" value="Nucleotidylyl transferase"/>
    <property type="match status" value="1"/>
</dbReference>
<dbReference type="GO" id="GO:0005829">
    <property type="term" value="C:cytosol"/>
    <property type="evidence" value="ECO:0007669"/>
    <property type="project" value="TreeGrafter"/>
</dbReference>
<evidence type="ECO:0000256" key="12">
    <source>
        <dbReference type="ARBA" id="ARBA00047398"/>
    </source>
</evidence>
<evidence type="ECO:0000256" key="3">
    <source>
        <dbReference type="ARBA" id="ARBA00011245"/>
    </source>
</evidence>
<dbReference type="Gene3D" id="1.20.120.1910">
    <property type="entry name" value="Cysteine-tRNA ligase, C-terminal anti-codon recognition domain"/>
    <property type="match status" value="1"/>
</dbReference>
<evidence type="ECO:0000256" key="2">
    <source>
        <dbReference type="ARBA" id="ARBA00005594"/>
    </source>
</evidence>
<dbReference type="Pfam" id="PF23493">
    <property type="entry name" value="CysS_C"/>
    <property type="match status" value="1"/>
</dbReference>
<dbReference type="SUPFAM" id="SSF47323">
    <property type="entry name" value="Anticodon-binding domain of a subclass of class I aminoacyl-tRNA synthetases"/>
    <property type="match status" value="1"/>
</dbReference>
<keyword evidence="10 13" id="KW-0648">Protein biosynthesis</keyword>